<feature type="domain" description="Outer membrane protein beta-barrel" evidence="5">
    <location>
        <begin position="363"/>
        <end position="757"/>
    </location>
</feature>
<keyword evidence="6" id="KW-0675">Receptor</keyword>
<dbReference type="SUPFAM" id="SSF56935">
    <property type="entry name" value="Porins"/>
    <property type="match status" value="1"/>
</dbReference>
<dbReference type="EMBL" id="QTJV01000019">
    <property type="protein sequence ID" value="RFM30811.1"/>
    <property type="molecule type" value="Genomic_DNA"/>
</dbReference>
<dbReference type="OrthoDB" id="905812at2"/>
<evidence type="ECO:0000256" key="3">
    <source>
        <dbReference type="ARBA" id="ARBA00023237"/>
    </source>
</evidence>
<evidence type="ECO:0000259" key="5">
    <source>
        <dbReference type="Pfam" id="PF14905"/>
    </source>
</evidence>
<feature type="signal peptide" evidence="4">
    <location>
        <begin position="1"/>
        <end position="18"/>
    </location>
</feature>
<dbReference type="Gene3D" id="2.60.40.1120">
    <property type="entry name" value="Carboxypeptidase-like, regulatory domain"/>
    <property type="match status" value="1"/>
</dbReference>
<keyword evidence="4" id="KW-0732">Signal</keyword>
<organism evidence="6 7">
    <name type="scientific">Chitinophaga silvisoli</name>
    <dbReference type="NCBI Taxonomy" id="2291814"/>
    <lineage>
        <taxon>Bacteria</taxon>
        <taxon>Pseudomonadati</taxon>
        <taxon>Bacteroidota</taxon>
        <taxon>Chitinophagia</taxon>
        <taxon>Chitinophagales</taxon>
        <taxon>Chitinophagaceae</taxon>
        <taxon>Chitinophaga</taxon>
    </lineage>
</organism>
<dbReference type="RefSeq" id="WP_116857570.1">
    <property type="nucleotide sequence ID" value="NZ_QTJV01000019.1"/>
</dbReference>
<dbReference type="Pfam" id="PF14905">
    <property type="entry name" value="OMP_b-brl_3"/>
    <property type="match status" value="1"/>
</dbReference>
<evidence type="ECO:0000313" key="6">
    <source>
        <dbReference type="EMBL" id="RFM30811.1"/>
    </source>
</evidence>
<evidence type="ECO:0000256" key="2">
    <source>
        <dbReference type="ARBA" id="ARBA00023136"/>
    </source>
</evidence>
<dbReference type="InterPro" id="IPR008969">
    <property type="entry name" value="CarboxyPept-like_regulatory"/>
</dbReference>
<dbReference type="GO" id="GO:0009279">
    <property type="term" value="C:cell outer membrane"/>
    <property type="evidence" value="ECO:0007669"/>
    <property type="project" value="UniProtKB-SubCell"/>
</dbReference>
<comment type="subcellular location">
    <subcellularLocation>
        <location evidence="1">Cell outer membrane</location>
    </subcellularLocation>
</comment>
<evidence type="ECO:0000256" key="4">
    <source>
        <dbReference type="SAM" id="SignalP"/>
    </source>
</evidence>
<protein>
    <submittedName>
        <fullName evidence="6">TonB-dependent receptor</fullName>
    </submittedName>
</protein>
<proteinExistence type="predicted"/>
<dbReference type="InterPro" id="IPR036942">
    <property type="entry name" value="Beta-barrel_TonB_sf"/>
</dbReference>
<dbReference type="AlphaFoldDB" id="A0A3E1NS83"/>
<evidence type="ECO:0000256" key="1">
    <source>
        <dbReference type="ARBA" id="ARBA00004442"/>
    </source>
</evidence>
<keyword evidence="2" id="KW-0472">Membrane</keyword>
<accession>A0A3E1NS83</accession>
<keyword evidence="3" id="KW-0998">Cell outer membrane</keyword>
<dbReference type="PANTHER" id="PTHR40980">
    <property type="entry name" value="PLUG DOMAIN-CONTAINING PROTEIN"/>
    <property type="match status" value="1"/>
</dbReference>
<dbReference type="Pfam" id="PF13620">
    <property type="entry name" value="CarboxypepD_reg"/>
    <property type="match status" value="1"/>
</dbReference>
<sequence>MKQIHILLLTLLPLFAVAQSNISGTVTDAEGHLLDGVTITLSQQNKYIATAITDLGHFTLKGIAKGNYTLAAMSMGYQSYMKELAVPTDSISILLQADHKQLQGITVSAAKPVIERKTDRVVFNVENSIIANGGTSWEALTKAPGVSVNSDNSISAYRKGVEVYMDGKPLHLSGDDLVSYLQGLPSSMVTRIEVLTNPPASFEAQGGSIINIVTKKVKKQGLNVAFNGNYIQGIYSSYNGSATFNYRQDKVNVYGNYGYGHKHTYMDNRTNINFGDSYWETNDHNVLNSNSHNYRLGVDYQLADNQILGVLFTGNNRAGHSDGDIPTRILSADKSNLDSTLQTNSTDKKGGSGYTYNINYSLKLDSGKRSVNLDLDYAPYETSSYAHINSTSSSSANDYRIYTPTTQHIDIFSGKADYTYSLGKWNMSSGFKYSSIKSDNLFTFIQSDVLMPDKSNHFEYTENTTALYTNISGTFNKLTVQGGLRAENTNTRGYSITLDSLNKRSYFKLFPTVFLQYKINDNNQLQLTYGYRIDRPEYARMNPARHYSSPYNYYVGNPSLQPAFVHNVEVGYTYKENYTLTANYTSTSNIFTNVTVQDNNTKNYYITHQNLGLSVNAGLRIAAAFHPTSWWDINVDAGGYYTKEKSAYLQSHYNFSTFSYDGRLNQSFTINKKKGIAAEVTAQYIGPGIQNIYRFESLSEIDLGVKANVLKGKGTVRLTANDIFNAFTYRVNINYLDQQSSFYHKNESRLMTLSFSYRMGKDIKAARSRKTASEEEKQRAQ</sequence>
<feature type="chain" id="PRO_5017683965" evidence="4">
    <location>
        <begin position="19"/>
        <end position="781"/>
    </location>
</feature>
<comment type="caution">
    <text evidence="6">The sequence shown here is derived from an EMBL/GenBank/DDBJ whole genome shotgun (WGS) entry which is preliminary data.</text>
</comment>
<name>A0A3E1NS83_9BACT</name>
<evidence type="ECO:0000313" key="7">
    <source>
        <dbReference type="Proteomes" id="UP000261174"/>
    </source>
</evidence>
<dbReference type="Proteomes" id="UP000261174">
    <property type="component" value="Unassembled WGS sequence"/>
</dbReference>
<dbReference type="Gene3D" id="2.40.170.20">
    <property type="entry name" value="TonB-dependent receptor, beta-barrel domain"/>
    <property type="match status" value="1"/>
</dbReference>
<dbReference type="SUPFAM" id="SSF49464">
    <property type="entry name" value="Carboxypeptidase regulatory domain-like"/>
    <property type="match status" value="1"/>
</dbReference>
<dbReference type="InterPro" id="IPR041700">
    <property type="entry name" value="OMP_b-brl_3"/>
</dbReference>
<dbReference type="PANTHER" id="PTHR40980:SF4">
    <property type="entry name" value="TONB-DEPENDENT RECEPTOR-LIKE BETA-BARREL DOMAIN-CONTAINING PROTEIN"/>
    <property type="match status" value="1"/>
</dbReference>
<reference evidence="6 7" key="1">
    <citation type="submission" date="2018-08" db="EMBL/GenBank/DDBJ databases">
        <title>Chitinophaga sp. K20C18050901, a novel bacterium isolated from forest soil.</title>
        <authorList>
            <person name="Wang C."/>
        </authorList>
    </citation>
    <scope>NUCLEOTIDE SEQUENCE [LARGE SCALE GENOMIC DNA]</scope>
    <source>
        <strain evidence="6 7">K20C18050901</strain>
    </source>
</reference>
<keyword evidence="7" id="KW-1185">Reference proteome</keyword>
<gene>
    <name evidence="6" type="ORF">DXN04_32385</name>
</gene>